<sequence length="176" mass="18893">MGSGGSTQFYQLTPAEEQDFAALSQEEQQKISTALSRLEEDRAQASGWDNIINAAGAGLVQTVRRFLQEDPAAVQSTDENGRTALQLAALNRHAQVVKELLAARAAVQAADHDGDTSLHHAAFGSSAEVVQDLLAARADVDAKNNNGRTALDFAQMKGCQDVVALLSFATWQRFHT</sequence>
<dbReference type="InterPro" id="IPR050776">
    <property type="entry name" value="Ank_Repeat/CDKN_Inhibitor"/>
</dbReference>
<evidence type="ECO:0000256" key="2">
    <source>
        <dbReference type="ARBA" id="ARBA00023043"/>
    </source>
</evidence>
<dbReference type="PANTHER" id="PTHR24201:SF16">
    <property type="entry name" value="ANKYRIN-1-LIKE-RELATED"/>
    <property type="match status" value="1"/>
</dbReference>
<gene>
    <name evidence="4" type="ORF">CCMP2556_LOCUS2256</name>
</gene>
<dbReference type="PANTHER" id="PTHR24201">
    <property type="entry name" value="ANK_REP_REGION DOMAIN-CONTAINING PROTEIN"/>
    <property type="match status" value="1"/>
</dbReference>
<dbReference type="EMBL" id="CAXAMN010000836">
    <property type="protein sequence ID" value="CAK8990951.1"/>
    <property type="molecule type" value="Genomic_DNA"/>
</dbReference>
<keyword evidence="2 3" id="KW-0040">ANK repeat</keyword>
<evidence type="ECO:0000256" key="3">
    <source>
        <dbReference type="PROSITE-ProRule" id="PRU00023"/>
    </source>
</evidence>
<dbReference type="Gene3D" id="1.25.40.20">
    <property type="entry name" value="Ankyrin repeat-containing domain"/>
    <property type="match status" value="2"/>
</dbReference>
<feature type="repeat" description="ANK" evidence="3">
    <location>
        <begin position="113"/>
        <end position="145"/>
    </location>
</feature>
<evidence type="ECO:0000313" key="5">
    <source>
        <dbReference type="Proteomes" id="UP001642484"/>
    </source>
</evidence>
<accession>A0ABP0HN28</accession>
<proteinExistence type="predicted"/>
<protein>
    <submittedName>
        <fullName evidence="4">Uncharacterized protein</fullName>
    </submittedName>
</protein>
<keyword evidence="1" id="KW-0677">Repeat</keyword>
<organism evidence="4 5">
    <name type="scientific">Durusdinium trenchii</name>
    <dbReference type="NCBI Taxonomy" id="1381693"/>
    <lineage>
        <taxon>Eukaryota</taxon>
        <taxon>Sar</taxon>
        <taxon>Alveolata</taxon>
        <taxon>Dinophyceae</taxon>
        <taxon>Suessiales</taxon>
        <taxon>Symbiodiniaceae</taxon>
        <taxon>Durusdinium</taxon>
    </lineage>
</organism>
<dbReference type="InterPro" id="IPR036770">
    <property type="entry name" value="Ankyrin_rpt-contain_sf"/>
</dbReference>
<name>A0ABP0HN28_9DINO</name>
<dbReference type="Proteomes" id="UP001642484">
    <property type="component" value="Unassembled WGS sequence"/>
</dbReference>
<feature type="repeat" description="ANK" evidence="3">
    <location>
        <begin position="80"/>
        <end position="112"/>
    </location>
</feature>
<comment type="caution">
    <text evidence="4">The sequence shown here is derived from an EMBL/GenBank/DDBJ whole genome shotgun (WGS) entry which is preliminary data.</text>
</comment>
<dbReference type="Pfam" id="PF12796">
    <property type="entry name" value="Ank_2"/>
    <property type="match status" value="2"/>
</dbReference>
<dbReference type="SUPFAM" id="SSF48403">
    <property type="entry name" value="Ankyrin repeat"/>
    <property type="match status" value="1"/>
</dbReference>
<reference evidence="4 5" key="1">
    <citation type="submission" date="2024-02" db="EMBL/GenBank/DDBJ databases">
        <authorList>
            <person name="Chen Y."/>
            <person name="Shah S."/>
            <person name="Dougan E. K."/>
            <person name="Thang M."/>
            <person name="Chan C."/>
        </authorList>
    </citation>
    <scope>NUCLEOTIDE SEQUENCE [LARGE SCALE GENOMIC DNA]</scope>
</reference>
<dbReference type="PROSITE" id="PS50088">
    <property type="entry name" value="ANK_REPEAT"/>
    <property type="match status" value="2"/>
</dbReference>
<keyword evidence="5" id="KW-1185">Reference proteome</keyword>
<dbReference type="PROSITE" id="PS50297">
    <property type="entry name" value="ANK_REP_REGION"/>
    <property type="match status" value="2"/>
</dbReference>
<evidence type="ECO:0000313" key="4">
    <source>
        <dbReference type="EMBL" id="CAK8990951.1"/>
    </source>
</evidence>
<dbReference type="SMART" id="SM00248">
    <property type="entry name" value="ANK"/>
    <property type="match status" value="2"/>
</dbReference>
<evidence type="ECO:0000256" key="1">
    <source>
        <dbReference type="ARBA" id="ARBA00022737"/>
    </source>
</evidence>
<dbReference type="InterPro" id="IPR002110">
    <property type="entry name" value="Ankyrin_rpt"/>
</dbReference>